<reference evidence="1 2" key="1">
    <citation type="submission" date="2019-10" db="EMBL/GenBank/DDBJ databases">
        <title>Draft whole-genome sequence of the purple nonsulfur photosynthetic bacterium Roseospira navarrensis DSM 15114.</title>
        <authorList>
            <person name="Kyndt J.A."/>
            <person name="Meyer T.E."/>
        </authorList>
    </citation>
    <scope>NUCLEOTIDE SEQUENCE [LARGE SCALE GENOMIC DNA]</scope>
    <source>
        <strain evidence="1 2">DSM 15114</strain>
    </source>
</reference>
<accession>A0A7X2D5P2</accession>
<name>A0A7X2D5P2_9PROT</name>
<keyword evidence="2" id="KW-1185">Reference proteome</keyword>
<dbReference type="EMBL" id="WIVE01000059">
    <property type="protein sequence ID" value="MQX37882.1"/>
    <property type="molecule type" value="Genomic_DNA"/>
</dbReference>
<comment type="caution">
    <text evidence="1">The sequence shown here is derived from an EMBL/GenBank/DDBJ whole genome shotgun (WGS) entry which is preliminary data.</text>
</comment>
<dbReference type="RefSeq" id="WP_153345809.1">
    <property type="nucleotide sequence ID" value="NZ_WIVE01000059.1"/>
</dbReference>
<dbReference type="Pfam" id="PF03864">
    <property type="entry name" value="Phage_cap_E"/>
    <property type="match status" value="1"/>
</dbReference>
<dbReference type="AlphaFoldDB" id="A0A7X2D5P2"/>
<dbReference type="HAMAP" id="MF_04133">
    <property type="entry name" value="CAPSID_LAMBDA"/>
    <property type="match status" value="1"/>
</dbReference>
<dbReference type="OrthoDB" id="5449178at2"/>
<evidence type="ECO:0000313" key="1">
    <source>
        <dbReference type="EMBL" id="MQX37882.1"/>
    </source>
</evidence>
<evidence type="ECO:0000313" key="2">
    <source>
        <dbReference type="Proteomes" id="UP000434582"/>
    </source>
</evidence>
<gene>
    <name evidence="1" type="ORF">GHC57_15280</name>
</gene>
<sequence length="347" mass="38318">MTTINLFTTRQMMGVWEEYDAPGTHFLDRYFPRLQTFDSELVDFDVIQKGGMKLARFVMPTAAGRPVRSKGSVTKTFKPAYVKPLTEVDPNRPLTRRPGERYGGDMTPAERRAAVVADILLEHRLQIVRRKEFMAGEILATGAVTVEGDDYPKVVVDFGRDAALTQALTDTARWGETGVDPVKTLEDNAALTQEKSGLPATEVTFSPTAWTVFRANERVERLLDVRRQASGGAELGPIARGGPDKPKQRYVGTIGDFDFWVYTDIAEAPDGSPLKLMADYQVIQAAPQVAGVQAHGAIRDPRAGYQALEFFPKNWIEENPSAEFVMTQSAPLVVLPLPNATCSITVR</sequence>
<organism evidence="1 2">
    <name type="scientific">Roseospira navarrensis</name>
    <dbReference type="NCBI Taxonomy" id="140058"/>
    <lineage>
        <taxon>Bacteria</taxon>
        <taxon>Pseudomonadati</taxon>
        <taxon>Pseudomonadota</taxon>
        <taxon>Alphaproteobacteria</taxon>
        <taxon>Rhodospirillales</taxon>
        <taxon>Rhodospirillaceae</taxon>
        <taxon>Roseospira</taxon>
    </lineage>
</organism>
<protein>
    <submittedName>
        <fullName evidence="1">Major capsid protein</fullName>
    </submittedName>
</protein>
<dbReference type="Proteomes" id="UP000434582">
    <property type="component" value="Unassembled WGS sequence"/>
</dbReference>
<proteinExistence type="inferred from homology"/>
<dbReference type="Gene3D" id="3.15.30.10">
    <property type="entry name" value="putative capsid protein of prophage domain like"/>
    <property type="match status" value="1"/>
</dbReference>
<dbReference type="InterPro" id="IPR005564">
    <property type="entry name" value="Major_capsid_GpE"/>
</dbReference>
<dbReference type="Gene3D" id="3.30.1930.10">
    <property type="entry name" value="capsid protein of prophage domain"/>
    <property type="match status" value="1"/>
</dbReference>